<name>A0A4U6UPL5_SETVI</name>
<protein>
    <submittedName>
        <fullName evidence="2">Uncharacterized protein</fullName>
    </submittedName>
</protein>
<sequence>MRSDTADLDFLEVQRESEPSALCCTAVVSSAAQLRAPGTRAAGPLQPPARLDFSGQMRKPLRQAIHPRTRPSPSCPGVRQAATSGPVAVKLPQSSLYGRVFHD</sequence>
<organism evidence="2 3">
    <name type="scientific">Setaria viridis</name>
    <name type="common">Green bristlegrass</name>
    <name type="synonym">Setaria italica subsp. viridis</name>
    <dbReference type="NCBI Taxonomy" id="4556"/>
    <lineage>
        <taxon>Eukaryota</taxon>
        <taxon>Viridiplantae</taxon>
        <taxon>Streptophyta</taxon>
        <taxon>Embryophyta</taxon>
        <taxon>Tracheophyta</taxon>
        <taxon>Spermatophyta</taxon>
        <taxon>Magnoliopsida</taxon>
        <taxon>Liliopsida</taxon>
        <taxon>Poales</taxon>
        <taxon>Poaceae</taxon>
        <taxon>PACMAD clade</taxon>
        <taxon>Panicoideae</taxon>
        <taxon>Panicodae</taxon>
        <taxon>Paniceae</taxon>
        <taxon>Cenchrinae</taxon>
        <taxon>Setaria</taxon>
    </lineage>
</organism>
<proteinExistence type="predicted"/>
<reference evidence="2" key="1">
    <citation type="submission" date="2019-03" db="EMBL/GenBank/DDBJ databases">
        <title>WGS assembly of Setaria viridis.</title>
        <authorList>
            <person name="Huang P."/>
            <person name="Jenkins J."/>
            <person name="Grimwood J."/>
            <person name="Barry K."/>
            <person name="Healey A."/>
            <person name="Mamidi S."/>
            <person name="Sreedasyam A."/>
            <person name="Shu S."/>
            <person name="Feldman M."/>
            <person name="Wu J."/>
            <person name="Yu Y."/>
            <person name="Chen C."/>
            <person name="Johnson J."/>
            <person name="Rokhsar D."/>
            <person name="Baxter I."/>
            <person name="Schmutz J."/>
            <person name="Brutnell T."/>
            <person name="Kellogg E."/>
        </authorList>
    </citation>
    <scope>NUCLEOTIDE SEQUENCE [LARGE SCALE GENOMIC DNA]</scope>
</reference>
<accession>A0A4U6UPL5</accession>
<gene>
    <name evidence="2" type="ORF">SEVIR_5G268601v2</name>
</gene>
<keyword evidence="3" id="KW-1185">Reference proteome</keyword>
<dbReference type="EMBL" id="CM016556">
    <property type="protein sequence ID" value="TKW15979.1"/>
    <property type="molecule type" value="Genomic_DNA"/>
</dbReference>
<dbReference type="Proteomes" id="UP000298652">
    <property type="component" value="Chromosome 5"/>
</dbReference>
<evidence type="ECO:0000313" key="3">
    <source>
        <dbReference type="Proteomes" id="UP000298652"/>
    </source>
</evidence>
<dbReference type="Gramene" id="TKW15979">
    <property type="protein sequence ID" value="TKW15979"/>
    <property type="gene ID" value="SEVIR_5G268601v2"/>
</dbReference>
<dbReference type="AlphaFoldDB" id="A0A4U6UPL5"/>
<evidence type="ECO:0000313" key="2">
    <source>
        <dbReference type="EMBL" id="TKW15979.1"/>
    </source>
</evidence>
<feature type="region of interest" description="Disordered" evidence="1">
    <location>
        <begin position="65"/>
        <end position="85"/>
    </location>
</feature>
<evidence type="ECO:0000256" key="1">
    <source>
        <dbReference type="SAM" id="MobiDB-lite"/>
    </source>
</evidence>